<keyword evidence="3" id="KW-1185">Reference proteome</keyword>
<dbReference type="InterPro" id="IPR053212">
    <property type="entry name" value="DHP_3-monooxygenase"/>
</dbReference>
<dbReference type="InterPro" id="IPR036188">
    <property type="entry name" value="FAD/NAD-bd_sf"/>
</dbReference>
<protein>
    <recommendedName>
        <fullName evidence="1">2,6-dihydroxypyridine 3-monooxygenase substrate binding domain-containing protein</fullName>
    </recommendedName>
</protein>
<evidence type="ECO:0000259" key="1">
    <source>
        <dbReference type="Pfam" id="PF22607"/>
    </source>
</evidence>
<comment type="caution">
    <text evidence="2">The sequence shown here is derived from an EMBL/GenBank/DDBJ whole genome shotgun (WGS) entry which is preliminary data.</text>
</comment>
<dbReference type="STRING" id="41688.A0A2N3N8P4"/>
<sequence length="422" mass="47065">MMFPKCVVIVGGSVSGLLQGLLLKRNGVNVIVLEQDPSNDRRNHESGVAIGPSVTALLEKYDATGRPAAIPTGFISFAWRKRLRIFNKVWPHHMSNWGCLYLILRANFDGMKSEAVPNPPGPKDGDGKAEYWPGKRVTGLDYDRERGIVTTHFIDVSTGESGSLSAEMVIGADGVRSTVRKILQTPTKVDYAGYIAWRGTVPESQVSEATVDYFSNRVYFSITKGSYFVNYIIPTESGHVDPGRRLINWVWYYPIDDTSDECRAIFTDIHGKLHNTTVSQGLVNPDVWARHLSRTVSQMTGPIAEVVSKTAKPFVTKVGQTDSSLASFHDGHVILVGDAFTTFTTHLAMASEHAARHCWQMEKVWRGEITLEERDQDALFYARKFLLLNRLVGLIGLGWVWTALNTIRAYVVLMIKHYLGFA</sequence>
<dbReference type="OrthoDB" id="16820at2759"/>
<dbReference type="InterPro" id="IPR054707">
    <property type="entry name" value="DhpH_subs-bd"/>
</dbReference>
<dbReference type="VEuPathDB" id="FungiDB:jhhlp_004820"/>
<dbReference type="PRINTS" id="PR00420">
    <property type="entry name" value="RNGMNOXGNASE"/>
</dbReference>
<dbReference type="SUPFAM" id="SSF51905">
    <property type="entry name" value="FAD/NAD(P)-binding domain"/>
    <property type="match status" value="1"/>
</dbReference>
<dbReference type="AlphaFoldDB" id="A0A2N3N8P4"/>
<dbReference type="EMBL" id="NLAX01000094">
    <property type="protein sequence ID" value="PKS08767.1"/>
    <property type="molecule type" value="Genomic_DNA"/>
</dbReference>
<feature type="domain" description="2,6-dihydroxypyridine 3-monooxygenase substrate binding" evidence="1">
    <location>
        <begin position="191"/>
        <end position="318"/>
    </location>
</feature>
<name>A0A2N3N8P4_9PEZI</name>
<dbReference type="Gene3D" id="3.50.50.60">
    <property type="entry name" value="FAD/NAD(P)-binding domain"/>
    <property type="match status" value="1"/>
</dbReference>
<dbReference type="Gene3D" id="3.30.9.60">
    <property type="match status" value="1"/>
</dbReference>
<reference evidence="2 3" key="1">
    <citation type="journal article" date="2017" name="G3 (Bethesda)">
        <title>First Draft Genome Sequence of the Pathogenic Fungus Lomentospora prolificans (Formerly Scedosporium prolificans).</title>
        <authorList>
            <person name="Luo R."/>
            <person name="Zimin A."/>
            <person name="Workman R."/>
            <person name="Fan Y."/>
            <person name="Pertea G."/>
            <person name="Grossman N."/>
            <person name="Wear M.P."/>
            <person name="Jia B."/>
            <person name="Miller H."/>
            <person name="Casadevall A."/>
            <person name="Timp W."/>
            <person name="Zhang S.X."/>
            <person name="Salzberg S.L."/>
        </authorList>
    </citation>
    <scope>NUCLEOTIDE SEQUENCE [LARGE SCALE GENOMIC DNA]</scope>
    <source>
        <strain evidence="2 3">JHH-5317</strain>
    </source>
</reference>
<dbReference type="PANTHER" id="PTHR47469:SF2">
    <property type="entry name" value="OS06G0597600 PROTEIN"/>
    <property type="match status" value="1"/>
</dbReference>
<evidence type="ECO:0000313" key="2">
    <source>
        <dbReference type="EMBL" id="PKS08767.1"/>
    </source>
</evidence>
<accession>A0A2N3N8P4</accession>
<dbReference type="Pfam" id="PF22607">
    <property type="entry name" value="FAD_binding-like"/>
    <property type="match status" value="1"/>
</dbReference>
<organism evidence="2 3">
    <name type="scientific">Lomentospora prolificans</name>
    <dbReference type="NCBI Taxonomy" id="41688"/>
    <lineage>
        <taxon>Eukaryota</taxon>
        <taxon>Fungi</taxon>
        <taxon>Dikarya</taxon>
        <taxon>Ascomycota</taxon>
        <taxon>Pezizomycotina</taxon>
        <taxon>Sordariomycetes</taxon>
        <taxon>Hypocreomycetidae</taxon>
        <taxon>Microascales</taxon>
        <taxon>Microascaceae</taxon>
        <taxon>Lomentospora</taxon>
    </lineage>
</organism>
<evidence type="ECO:0000313" key="3">
    <source>
        <dbReference type="Proteomes" id="UP000233524"/>
    </source>
</evidence>
<dbReference type="Proteomes" id="UP000233524">
    <property type="component" value="Unassembled WGS sequence"/>
</dbReference>
<proteinExistence type="predicted"/>
<dbReference type="SUPFAM" id="SSF54373">
    <property type="entry name" value="FAD-linked reductases, C-terminal domain"/>
    <property type="match status" value="1"/>
</dbReference>
<gene>
    <name evidence="2" type="ORF">jhhlp_004820</name>
</gene>
<dbReference type="PANTHER" id="PTHR47469">
    <property type="entry name" value="MONOOXYGENASE-LIKE"/>
    <property type="match status" value="1"/>
</dbReference>
<dbReference type="InParanoid" id="A0A2N3N8P4"/>